<dbReference type="AlphaFoldDB" id="A0A5A7TVM1"/>
<evidence type="ECO:0000313" key="3">
    <source>
        <dbReference type="Proteomes" id="UP000321393"/>
    </source>
</evidence>
<dbReference type="Proteomes" id="UP000321393">
    <property type="component" value="Unassembled WGS sequence"/>
</dbReference>
<dbReference type="Proteomes" id="UP000321947">
    <property type="component" value="Unassembled WGS sequence"/>
</dbReference>
<evidence type="ECO:0000313" key="2">
    <source>
        <dbReference type="EMBL" id="TYK04769.1"/>
    </source>
</evidence>
<sequence>MSRKETCVKFLGNHASTWVHEGASRKVRRGRQVAISVPVTRKANRAQASGKISSNPHDSVRQNVEESMFDRFAQRLTDHFMPIPSTVDKRFGIERLKALGAMTFEGKTNLADANKCLSLVEKCFGVMKCPKKEESS</sequence>
<name>A0A5A7TVM1_CUCMM</name>
<dbReference type="OrthoDB" id="2272416at2759"/>
<dbReference type="EMBL" id="SSTE01013576">
    <property type="protein sequence ID" value="KAA0047014.1"/>
    <property type="molecule type" value="Genomic_DNA"/>
</dbReference>
<evidence type="ECO:0000313" key="4">
    <source>
        <dbReference type="Proteomes" id="UP000321947"/>
    </source>
</evidence>
<protein>
    <recommendedName>
        <fullName evidence="5">Retrotransposon protein</fullName>
    </recommendedName>
</protein>
<comment type="caution">
    <text evidence="1">The sequence shown here is derived from an EMBL/GenBank/DDBJ whole genome shotgun (WGS) entry which is preliminary data.</text>
</comment>
<gene>
    <name evidence="2" type="ORF">E5676_scaffold68G00730</name>
    <name evidence="1" type="ORF">E6C27_scaffold230G002160</name>
</gene>
<organism evidence="1 3">
    <name type="scientific">Cucumis melo var. makuwa</name>
    <name type="common">Oriental melon</name>
    <dbReference type="NCBI Taxonomy" id="1194695"/>
    <lineage>
        <taxon>Eukaryota</taxon>
        <taxon>Viridiplantae</taxon>
        <taxon>Streptophyta</taxon>
        <taxon>Embryophyta</taxon>
        <taxon>Tracheophyta</taxon>
        <taxon>Spermatophyta</taxon>
        <taxon>Magnoliopsida</taxon>
        <taxon>eudicotyledons</taxon>
        <taxon>Gunneridae</taxon>
        <taxon>Pentapetalae</taxon>
        <taxon>rosids</taxon>
        <taxon>fabids</taxon>
        <taxon>Cucurbitales</taxon>
        <taxon>Cucurbitaceae</taxon>
        <taxon>Benincaseae</taxon>
        <taxon>Cucumis</taxon>
    </lineage>
</organism>
<dbReference type="EMBL" id="SSTD01014035">
    <property type="protein sequence ID" value="TYK04769.1"/>
    <property type="molecule type" value="Genomic_DNA"/>
</dbReference>
<reference evidence="3 4" key="1">
    <citation type="submission" date="2019-08" db="EMBL/GenBank/DDBJ databases">
        <title>Draft genome sequences of two oriental melons (Cucumis melo L. var makuwa).</title>
        <authorList>
            <person name="Kwon S.-Y."/>
        </authorList>
    </citation>
    <scope>NUCLEOTIDE SEQUENCE [LARGE SCALE GENOMIC DNA]</scope>
    <source>
        <strain evidence="4">cv. Chang Bougi</strain>
        <strain evidence="3">cv. SW 3</strain>
        <tissue evidence="1">Leaf</tissue>
    </source>
</reference>
<evidence type="ECO:0000313" key="1">
    <source>
        <dbReference type="EMBL" id="KAA0047014.1"/>
    </source>
</evidence>
<accession>A0A5A7TVM1</accession>
<proteinExistence type="predicted"/>
<evidence type="ECO:0008006" key="5">
    <source>
        <dbReference type="Google" id="ProtNLM"/>
    </source>
</evidence>